<dbReference type="Pfam" id="PF01435">
    <property type="entry name" value="Peptidase_M48"/>
    <property type="match status" value="1"/>
</dbReference>
<evidence type="ECO:0000259" key="7">
    <source>
        <dbReference type="Pfam" id="PF01435"/>
    </source>
</evidence>
<evidence type="ECO:0000256" key="6">
    <source>
        <dbReference type="RuleBase" id="RU003983"/>
    </source>
</evidence>
<keyword evidence="1 6" id="KW-0645">Protease</keyword>
<organism evidence="8 9">
    <name type="scientific">Dyadobacter sediminis</name>
    <dbReference type="NCBI Taxonomy" id="1493691"/>
    <lineage>
        <taxon>Bacteria</taxon>
        <taxon>Pseudomonadati</taxon>
        <taxon>Bacteroidota</taxon>
        <taxon>Cytophagia</taxon>
        <taxon>Cytophagales</taxon>
        <taxon>Spirosomataceae</taxon>
        <taxon>Dyadobacter</taxon>
    </lineage>
</organism>
<dbReference type="PANTHER" id="PTHR22726">
    <property type="entry name" value="METALLOENDOPEPTIDASE OMA1"/>
    <property type="match status" value="1"/>
</dbReference>
<accession>A0A5R9KEP4</accession>
<keyword evidence="4 6" id="KW-0862">Zinc</keyword>
<comment type="cofactor">
    <cofactor evidence="6">
        <name>Zn(2+)</name>
        <dbReference type="ChEBI" id="CHEBI:29105"/>
    </cofactor>
    <text evidence="6">Binds 1 zinc ion per subunit.</text>
</comment>
<dbReference type="GO" id="GO:0016020">
    <property type="term" value="C:membrane"/>
    <property type="evidence" value="ECO:0007669"/>
    <property type="project" value="TreeGrafter"/>
</dbReference>
<evidence type="ECO:0000256" key="1">
    <source>
        <dbReference type="ARBA" id="ARBA00022670"/>
    </source>
</evidence>
<dbReference type="GO" id="GO:0051603">
    <property type="term" value="P:proteolysis involved in protein catabolic process"/>
    <property type="evidence" value="ECO:0007669"/>
    <property type="project" value="TreeGrafter"/>
</dbReference>
<evidence type="ECO:0000256" key="4">
    <source>
        <dbReference type="ARBA" id="ARBA00022833"/>
    </source>
</evidence>
<dbReference type="Gene3D" id="3.30.2010.10">
    <property type="entry name" value="Metalloproteases ('zincins'), catalytic domain"/>
    <property type="match status" value="1"/>
</dbReference>
<reference evidence="8 9" key="1">
    <citation type="submission" date="2019-05" db="EMBL/GenBank/DDBJ databases">
        <authorList>
            <person name="Qu J.-H."/>
        </authorList>
    </citation>
    <scope>NUCLEOTIDE SEQUENCE [LARGE SCALE GENOMIC DNA]</scope>
    <source>
        <strain evidence="8 9">Z12</strain>
    </source>
</reference>
<sequence>MFKFGARLIFALIVVLITLFNYFSKTQVNPVTGRKQRVSMSPEEEVQLGLQSAPQMAAEFGGLYKNQEEQNKVKAIGQKLVLATHADKSPYKFDFHVLADPNTVNAFAVPGGQIFITMGLLKKLKSEDQIAGVLGHEIGHVIGRHSAEQMAKTNLLRGLAGAAGVAGGDYTTAQTAQYVANLVNLSYGRDDELESDDFGVKFMLDAGYNPEALLDVMKVLEEASGGNRSAEFMSTHPSPANRTGRIKAAIEKYRQTNN</sequence>
<dbReference type="InterPro" id="IPR001915">
    <property type="entry name" value="Peptidase_M48"/>
</dbReference>
<comment type="similarity">
    <text evidence="6">Belongs to the peptidase M48 family.</text>
</comment>
<comment type="caution">
    <text evidence="8">The sequence shown here is derived from an EMBL/GenBank/DDBJ whole genome shotgun (WGS) entry which is preliminary data.</text>
</comment>
<evidence type="ECO:0000256" key="5">
    <source>
        <dbReference type="ARBA" id="ARBA00023049"/>
    </source>
</evidence>
<name>A0A5R9KEP4_9BACT</name>
<protein>
    <submittedName>
        <fullName evidence="8">M48 family peptidase</fullName>
    </submittedName>
</protein>
<feature type="domain" description="Peptidase M48" evidence="7">
    <location>
        <begin position="69"/>
        <end position="248"/>
    </location>
</feature>
<evidence type="ECO:0000256" key="2">
    <source>
        <dbReference type="ARBA" id="ARBA00022723"/>
    </source>
</evidence>
<dbReference type="InterPro" id="IPR051156">
    <property type="entry name" value="Mito/Outer_Membr_Metalloprot"/>
</dbReference>
<evidence type="ECO:0000313" key="9">
    <source>
        <dbReference type="Proteomes" id="UP000309788"/>
    </source>
</evidence>
<dbReference type="PANTHER" id="PTHR22726:SF1">
    <property type="entry name" value="METALLOENDOPEPTIDASE OMA1, MITOCHONDRIAL"/>
    <property type="match status" value="1"/>
</dbReference>
<dbReference type="GO" id="GO:0046872">
    <property type="term" value="F:metal ion binding"/>
    <property type="evidence" value="ECO:0007669"/>
    <property type="project" value="UniProtKB-KW"/>
</dbReference>
<dbReference type="RefSeq" id="WP_138281205.1">
    <property type="nucleotide sequence ID" value="NZ_BMGE01000002.1"/>
</dbReference>
<keyword evidence="3 6" id="KW-0378">Hydrolase</keyword>
<keyword evidence="2" id="KW-0479">Metal-binding</keyword>
<dbReference type="Proteomes" id="UP000309788">
    <property type="component" value="Unassembled WGS sequence"/>
</dbReference>
<evidence type="ECO:0000313" key="8">
    <source>
        <dbReference type="EMBL" id="TLU94579.1"/>
    </source>
</evidence>
<keyword evidence="5 6" id="KW-0482">Metalloprotease</keyword>
<dbReference type="EMBL" id="VCEI01000021">
    <property type="protein sequence ID" value="TLU94579.1"/>
    <property type="molecule type" value="Genomic_DNA"/>
</dbReference>
<dbReference type="GO" id="GO:0004222">
    <property type="term" value="F:metalloendopeptidase activity"/>
    <property type="evidence" value="ECO:0007669"/>
    <property type="project" value="InterPro"/>
</dbReference>
<gene>
    <name evidence="8" type="ORF">FEM55_10125</name>
</gene>
<evidence type="ECO:0000256" key="3">
    <source>
        <dbReference type="ARBA" id="ARBA00022801"/>
    </source>
</evidence>
<dbReference type="AlphaFoldDB" id="A0A5R9KEP4"/>
<dbReference type="OrthoDB" id="9810445at2"/>
<proteinExistence type="inferred from homology"/>
<keyword evidence="9" id="KW-1185">Reference proteome</keyword>